<feature type="region of interest" description="Disordered" evidence="1">
    <location>
        <begin position="1"/>
        <end position="28"/>
    </location>
</feature>
<dbReference type="Proteomes" id="UP001139104">
    <property type="component" value="Unassembled WGS sequence"/>
</dbReference>
<gene>
    <name evidence="3" type="ORF">K2U94_02550</name>
</gene>
<evidence type="ECO:0000259" key="2">
    <source>
        <dbReference type="Pfam" id="PF12281"/>
    </source>
</evidence>
<organism evidence="3 4">
    <name type="scientific">Candidatus Rhodoblastus alkanivorans</name>
    <dbReference type="NCBI Taxonomy" id="2954117"/>
    <lineage>
        <taxon>Bacteria</taxon>
        <taxon>Pseudomonadati</taxon>
        <taxon>Pseudomonadota</taxon>
        <taxon>Alphaproteobacteria</taxon>
        <taxon>Hyphomicrobiales</taxon>
        <taxon>Rhodoblastaceae</taxon>
        <taxon>Rhodoblastus</taxon>
    </lineage>
</organism>
<accession>A0ABS9Z212</accession>
<protein>
    <submittedName>
        <fullName evidence="3">Nucleotidyltransferase domain-containing protein</fullName>
    </submittedName>
</protein>
<keyword evidence="4" id="KW-1185">Reference proteome</keyword>
<evidence type="ECO:0000313" key="3">
    <source>
        <dbReference type="EMBL" id="MCI4681658.1"/>
    </source>
</evidence>
<evidence type="ECO:0000256" key="1">
    <source>
        <dbReference type="SAM" id="MobiDB-lite"/>
    </source>
</evidence>
<dbReference type="EMBL" id="JAIVFP010000001">
    <property type="protein sequence ID" value="MCI4681658.1"/>
    <property type="molecule type" value="Genomic_DNA"/>
</dbReference>
<dbReference type="Pfam" id="PF12281">
    <property type="entry name" value="NTP_transf_8"/>
    <property type="match status" value="1"/>
</dbReference>
<sequence>MRVAYDRHGVRRQSSLGPRSAETEKMKENFERARDEASQRLLELKPVMERQAAVNRALGLGRVPLLGARIMRVLEDHGLMGTGIRVLGTHALYAYEAAAGVHFDASMTTTEDVDLLLDSRARLSFAASEDMPNASLLRILQRVDKSFVRSSQDFRAVNKHGYLVDLIKPLRDPPWTRDEARIGEDPDDLNAVEIAGLAWHESAPAFETTAIDEKGEPLRIVTSDPRIFAVHKFWLSRRTDRDPIKRRRDGEQAKAVAVLVARYFPHLPFEEQVLRMLPKALIADAKPLFVISSAES</sequence>
<dbReference type="InterPro" id="IPR058575">
    <property type="entry name" value="NTP_transf_8_dom"/>
</dbReference>
<reference evidence="3" key="1">
    <citation type="journal article" date="2022" name="ISME J.">
        <title>Identification of active gaseous-alkane degraders at natural gas seeps.</title>
        <authorList>
            <person name="Farhan Ul Haque M."/>
            <person name="Hernandez M."/>
            <person name="Crombie A.T."/>
            <person name="Murrell J.C."/>
        </authorList>
    </citation>
    <scope>NUCLEOTIDE SEQUENCE</scope>
    <source>
        <strain evidence="3">PC2</strain>
    </source>
</reference>
<evidence type="ECO:0000313" key="4">
    <source>
        <dbReference type="Proteomes" id="UP001139104"/>
    </source>
</evidence>
<proteinExistence type="predicted"/>
<name>A0ABS9Z212_9HYPH</name>
<comment type="caution">
    <text evidence="3">The sequence shown here is derived from an EMBL/GenBank/DDBJ whole genome shotgun (WGS) entry which is preliminary data.</text>
</comment>
<dbReference type="RefSeq" id="WP_243065708.1">
    <property type="nucleotide sequence ID" value="NZ_JAIVFK010000102.1"/>
</dbReference>
<feature type="domain" description="Nucleotidyltransferase-like" evidence="2">
    <location>
        <begin position="68"/>
        <end position="274"/>
    </location>
</feature>